<dbReference type="GO" id="GO:0003677">
    <property type="term" value="F:DNA binding"/>
    <property type="evidence" value="ECO:0007669"/>
    <property type="project" value="InterPro"/>
</dbReference>
<keyword evidence="2" id="KW-1185">Reference proteome</keyword>
<dbReference type="InterPro" id="IPR011338">
    <property type="entry name" value="BamHI/BglII/BstY"/>
</dbReference>
<accession>A0A7H2BDW0</accession>
<proteinExistence type="predicted"/>
<evidence type="ECO:0000313" key="2">
    <source>
        <dbReference type="Proteomes" id="UP000516404"/>
    </source>
</evidence>
<gene>
    <name evidence="1" type="ORF">IDM49_00650</name>
</gene>
<name>A0A7H2BDW0_9MICC</name>
<dbReference type="RefSeq" id="WP_190724661.1">
    <property type="nucleotide sequence ID" value="NZ_CP061539.1"/>
</dbReference>
<dbReference type="AlphaFoldDB" id="A0A7H2BDW0"/>
<dbReference type="SUPFAM" id="SSF52980">
    <property type="entry name" value="Restriction endonuclease-like"/>
    <property type="match status" value="1"/>
</dbReference>
<dbReference type="Gene3D" id="3.40.91.20">
    <property type="match status" value="1"/>
</dbReference>
<dbReference type="InterPro" id="IPR015278">
    <property type="entry name" value="BglII-like"/>
</dbReference>
<sequence>MKYVLHSHRYGLEIINNNEEFSPVFEELLQVIKDLDEEKFISDFKNWLNKNKSGKSVSTLINAYFKEELPKFGWKKEPQIFKDPLYQKQEGSRGNPWRLDFSYKDIFSMEVAFNNSGSIMANLIKPVLASELNHVEKQFQTKIGLVIVATQNFKSLGGFDKAVGTFENYILHLAPLMNQLTVPMVVIGLDSFDTFRVLPKEKGVREISEVVMLKTNQSIESTVLEELNNN</sequence>
<dbReference type="GeneID" id="96622730"/>
<evidence type="ECO:0000313" key="1">
    <source>
        <dbReference type="EMBL" id="QNV37856.1"/>
    </source>
</evidence>
<dbReference type="Proteomes" id="UP000516404">
    <property type="component" value="Chromosome"/>
</dbReference>
<evidence type="ECO:0008006" key="3">
    <source>
        <dbReference type="Google" id="ProtNLM"/>
    </source>
</evidence>
<organism evidence="1 2">
    <name type="scientific">Rothia terrae</name>
    <dbReference type="NCBI Taxonomy" id="396015"/>
    <lineage>
        <taxon>Bacteria</taxon>
        <taxon>Bacillati</taxon>
        <taxon>Actinomycetota</taxon>
        <taxon>Actinomycetes</taxon>
        <taxon>Micrococcales</taxon>
        <taxon>Micrococcaceae</taxon>
        <taxon>Rothia</taxon>
    </lineage>
</organism>
<dbReference type="Pfam" id="PF09195">
    <property type="entry name" value="Endonuc-BglII"/>
    <property type="match status" value="1"/>
</dbReference>
<protein>
    <recommendedName>
        <fullName evidence="3">Restriction endonuclease</fullName>
    </recommendedName>
</protein>
<dbReference type="GO" id="GO:0000287">
    <property type="term" value="F:magnesium ion binding"/>
    <property type="evidence" value="ECO:0007669"/>
    <property type="project" value="InterPro"/>
</dbReference>
<dbReference type="GO" id="GO:0009307">
    <property type="term" value="P:DNA restriction-modification system"/>
    <property type="evidence" value="ECO:0007669"/>
    <property type="project" value="InterPro"/>
</dbReference>
<dbReference type="InterPro" id="IPR011335">
    <property type="entry name" value="Restrct_endonuc-II-like"/>
</dbReference>
<reference evidence="1 2" key="1">
    <citation type="submission" date="2020-09" db="EMBL/GenBank/DDBJ databases">
        <title>Investigation of environmental microbes.</title>
        <authorList>
            <person name="Ou Y."/>
            <person name="Kang Q."/>
        </authorList>
    </citation>
    <scope>NUCLEOTIDE SEQUENCE [LARGE SCALE GENOMIC DNA]</scope>
    <source>
        <strain evidence="1 2">KJZ-14</strain>
    </source>
</reference>
<dbReference type="KEGG" id="rter:IDM49_00650"/>
<dbReference type="EMBL" id="CP061539">
    <property type="protein sequence ID" value="QNV37856.1"/>
    <property type="molecule type" value="Genomic_DNA"/>
</dbReference>
<dbReference type="GO" id="GO:0009036">
    <property type="term" value="F:type II site-specific deoxyribonuclease activity"/>
    <property type="evidence" value="ECO:0007669"/>
    <property type="project" value="InterPro"/>
</dbReference>